<reference evidence="1" key="1">
    <citation type="journal article" date="2020" name="Stud. Mycol.">
        <title>101 Dothideomycetes genomes: a test case for predicting lifestyles and emergence of pathogens.</title>
        <authorList>
            <person name="Haridas S."/>
            <person name="Albert R."/>
            <person name="Binder M."/>
            <person name="Bloem J."/>
            <person name="Labutti K."/>
            <person name="Salamov A."/>
            <person name="Andreopoulos B."/>
            <person name="Baker S."/>
            <person name="Barry K."/>
            <person name="Bills G."/>
            <person name="Bluhm B."/>
            <person name="Cannon C."/>
            <person name="Castanera R."/>
            <person name="Culley D."/>
            <person name="Daum C."/>
            <person name="Ezra D."/>
            <person name="Gonzalez J."/>
            <person name="Henrissat B."/>
            <person name="Kuo A."/>
            <person name="Liang C."/>
            <person name="Lipzen A."/>
            <person name="Lutzoni F."/>
            <person name="Magnuson J."/>
            <person name="Mondo S."/>
            <person name="Nolan M."/>
            <person name="Ohm R."/>
            <person name="Pangilinan J."/>
            <person name="Park H.-J."/>
            <person name="Ramirez L."/>
            <person name="Alfaro M."/>
            <person name="Sun H."/>
            <person name="Tritt A."/>
            <person name="Yoshinaga Y."/>
            <person name="Zwiers L.-H."/>
            <person name="Turgeon B."/>
            <person name="Goodwin S."/>
            <person name="Spatafora J."/>
            <person name="Crous P."/>
            <person name="Grigoriev I."/>
        </authorList>
    </citation>
    <scope>NUCLEOTIDE SEQUENCE</scope>
    <source>
        <strain evidence="1">CBS 116435</strain>
    </source>
</reference>
<proteinExistence type="predicted"/>
<name>A0A9P4USN0_9PEZI</name>
<dbReference type="EMBL" id="MU003774">
    <property type="protein sequence ID" value="KAF2723898.1"/>
    <property type="molecule type" value="Genomic_DNA"/>
</dbReference>
<dbReference type="Proteomes" id="UP000799441">
    <property type="component" value="Unassembled WGS sequence"/>
</dbReference>
<protein>
    <submittedName>
        <fullName evidence="1">Uncharacterized protein</fullName>
    </submittedName>
</protein>
<gene>
    <name evidence="1" type="ORF">K431DRAFT_9525</name>
</gene>
<accession>A0A9P4USN0</accession>
<evidence type="ECO:0000313" key="1">
    <source>
        <dbReference type="EMBL" id="KAF2723898.1"/>
    </source>
</evidence>
<keyword evidence="2" id="KW-1185">Reference proteome</keyword>
<dbReference type="AlphaFoldDB" id="A0A9P4USN0"/>
<comment type="caution">
    <text evidence="1">The sequence shown here is derived from an EMBL/GenBank/DDBJ whole genome shotgun (WGS) entry which is preliminary data.</text>
</comment>
<evidence type="ECO:0000313" key="2">
    <source>
        <dbReference type="Proteomes" id="UP000799441"/>
    </source>
</evidence>
<sequence>MLKCGRRVPLYPNGHLRKSFEAFLASLKLIWVHREPATSGFAVAIPFLALTCLPSGLISSYCPGPLCGSCGIRDVKLRPDTRYALLIRHSRSGKPEMSLQICLN</sequence>
<organism evidence="1 2">
    <name type="scientific">Polychaeton citri CBS 116435</name>
    <dbReference type="NCBI Taxonomy" id="1314669"/>
    <lineage>
        <taxon>Eukaryota</taxon>
        <taxon>Fungi</taxon>
        <taxon>Dikarya</taxon>
        <taxon>Ascomycota</taxon>
        <taxon>Pezizomycotina</taxon>
        <taxon>Dothideomycetes</taxon>
        <taxon>Dothideomycetidae</taxon>
        <taxon>Capnodiales</taxon>
        <taxon>Capnodiaceae</taxon>
        <taxon>Polychaeton</taxon>
    </lineage>
</organism>